<dbReference type="InterPro" id="IPR025411">
    <property type="entry name" value="DUF4136"/>
</dbReference>
<dbReference type="Proteomes" id="UP000249396">
    <property type="component" value="Unassembled WGS sequence"/>
</dbReference>
<organism evidence="2 3">
    <name type="scientific">Candidatus Methylumidiphilus alinenensis</name>
    <dbReference type="NCBI Taxonomy" id="2202197"/>
    <lineage>
        <taxon>Bacteria</taxon>
        <taxon>Pseudomonadati</taxon>
        <taxon>Pseudomonadota</taxon>
        <taxon>Gammaproteobacteria</taxon>
        <taxon>Methylococcales</taxon>
        <taxon>Candidatus Methylumidiphilus</taxon>
    </lineage>
</organism>
<feature type="domain" description="DUF4136" evidence="1">
    <location>
        <begin position="23"/>
        <end position="178"/>
    </location>
</feature>
<evidence type="ECO:0000313" key="2">
    <source>
        <dbReference type="EMBL" id="PZN81941.1"/>
    </source>
</evidence>
<sequence>MRAVKIFCWAVLPFIAACSTVEVHTDYDAAVDFSHYKTYFWAKTPTTKNPLMADRIVAEIDGQLFAKGWRKVPEPQADAVIAAHVTSKEQEQINTMYNNVGPGGWYGPGFAGGWAGAGVATSTVSYFTIGTLLVDILDAKTKKGLWHATAEGTVSDDPQKNQKSVADGVAKMFQNFPPSIAVSKP</sequence>
<dbReference type="Pfam" id="PF13590">
    <property type="entry name" value="DUF4136"/>
    <property type="match status" value="1"/>
</dbReference>
<name>A0A2W4RD08_9GAMM</name>
<reference evidence="2 3" key="1">
    <citation type="journal article" date="2018" name="Aquat. Microb. Ecol.">
        <title>Gammaproteobacterial methanotrophs dominate.</title>
        <authorList>
            <person name="Rissanen A.J."/>
            <person name="Saarenheimo J."/>
            <person name="Tiirola M."/>
            <person name="Peura S."/>
            <person name="Aalto S.L."/>
            <person name="Karvinen A."/>
            <person name="Nykanen H."/>
        </authorList>
    </citation>
    <scope>NUCLEOTIDE SEQUENCE [LARGE SCALE GENOMIC DNA]</scope>
    <source>
        <strain evidence="2">AMbin10</strain>
    </source>
</reference>
<gene>
    <name evidence="2" type="ORF">DM484_07325</name>
</gene>
<evidence type="ECO:0000313" key="3">
    <source>
        <dbReference type="Proteomes" id="UP000249396"/>
    </source>
</evidence>
<protein>
    <submittedName>
        <fullName evidence="2">DUF4136 domain-containing protein</fullName>
    </submittedName>
</protein>
<dbReference type="PROSITE" id="PS51257">
    <property type="entry name" value="PROKAR_LIPOPROTEIN"/>
    <property type="match status" value="1"/>
</dbReference>
<comment type="caution">
    <text evidence="2">The sequence shown here is derived from an EMBL/GenBank/DDBJ whole genome shotgun (WGS) entry which is preliminary data.</text>
</comment>
<proteinExistence type="predicted"/>
<dbReference type="Gene3D" id="3.30.160.670">
    <property type="match status" value="1"/>
</dbReference>
<accession>A0A2W4RD08</accession>
<evidence type="ECO:0000259" key="1">
    <source>
        <dbReference type="Pfam" id="PF13590"/>
    </source>
</evidence>
<dbReference type="EMBL" id="QJPH01000244">
    <property type="protein sequence ID" value="PZN81941.1"/>
    <property type="molecule type" value="Genomic_DNA"/>
</dbReference>
<dbReference type="AlphaFoldDB" id="A0A2W4RD08"/>